<dbReference type="SUPFAM" id="SSF52499">
    <property type="entry name" value="Isochorismatase-like hydrolases"/>
    <property type="match status" value="1"/>
</dbReference>
<keyword evidence="8" id="KW-0812">Transmembrane</keyword>
<dbReference type="GO" id="GO:0046872">
    <property type="term" value="F:metal ion binding"/>
    <property type="evidence" value="ECO:0007669"/>
    <property type="project" value="UniProtKB-KW"/>
</dbReference>
<evidence type="ECO:0000256" key="1">
    <source>
        <dbReference type="ARBA" id="ARBA00006336"/>
    </source>
</evidence>
<comment type="pathway">
    <text evidence="5">Cofactor biosynthesis; nicotinate biosynthesis; nicotinate from nicotinamide: step 1/1.</text>
</comment>
<evidence type="ECO:0000256" key="5">
    <source>
        <dbReference type="ARBA" id="ARBA00037900"/>
    </source>
</evidence>
<dbReference type="PANTHER" id="PTHR11080">
    <property type="entry name" value="PYRAZINAMIDASE/NICOTINAMIDASE"/>
    <property type="match status" value="1"/>
</dbReference>
<evidence type="ECO:0000259" key="9">
    <source>
        <dbReference type="Pfam" id="PF00857"/>
    </source>
</evidence>
<keyword evidence="8" id="KW-0472">Membrane</keyword>
<evidence type="ECO:0000256" key="6">
    <source>
        <dbReference type="ARBA" id="ARBA00039017"/>
    </source>
</evidence>
<evidence type="ECO:0000313" key="14">
    <source>
        <dbReference type="Proteomes" id="UP000048289"/>
    </source>
</evidence>
<keyword evidence="8" id="KW-1133">Transmembrane helix</keyword>
<protein>
    <recommendedName>
        <fullName evidence="6">nicotinamidase</fullName>
        <ecNumber evidence="6">3.5.1.19</ecNumber>
    </recommendedName>
    <alternativeName>
        <fullName evidence="7">Nicotinamide deamidase</fullName>
    </alternativeName>
</protein>
<dbReference type="GO" id="GO:0008936">
    <property type="term" value="F:nicotinamidase activity"/>
    <property type="evidence" value="ECO:0007669"/>
    <property type="project" value="UniProtKB-EC"/>
</dbReference>
<dbReference type="InterPro" id="IPR036380">
    <property type="entry name" value="Isochorismatase-like_sf"/>
</dbReference>
<dbReference type="Proteomes" id="UP000045842">
    <property type="component" value="Unassembled WGS sequence"/>
</dbReference>
<evidence type="ECO:0000256" key="8">
    <source>
        <dbReference type="SAM" id="Phobius"/>
    </source>
</evidence>
<dbReference type="FunFam" id="3.40.50.850:FF:000011">
    <property type="entry name" value="Pyrazinamidase/nicotinamidase PncA"/>
    <property type="match status" value="1"/>
</dbReference>
<dbReference type="EMBL" id="CFOE01000405">
    <property type="protein sequence ID" value="CFE41178.1"/>
    <property type="molecule type" value="Genomic_DNA"/>
</dbReference>
<gene>
    <name evidence="10" type="primary">pncA</name>
    <name evidence="12" type="ORF">ERS007679_00345</name>
    <name evidence="10" type="ORF">ERS007681_02791</name>
    <name evidence="11" type="ORF">ERS027646_00707</name>
</gene>
<dbReference type="AlphaFoldDB" id="A0A0T7LHZ8"/>
<reference evidence="13 14" key="1">
    <citation type="submission" date="2015-03" db="EMBL/GenBank/DDBJ databases">
        <authorList>
            <consortium name="Pathogen Informatics"/>
        </authorList>
    </citation>
    <scope>NUCLEOTIDE SEQUENCE [LARGE SCALE GENOMIC DNA]</scope>
    <source>
        <strain evidence="11 15">Bir 172</strain>
        <strain evidence="12 13">G09801536</strain>
        <strain evidence="10 14">G09901357</strain>
    </source>
</reference>
<dbReference type="EMBL" id="CNGE01000080">
    <property type="protein sequence ID" value="CKR80539.1"/>
    <property type="molecule type" value="Genomic_DNA"/>
</dbReference>
<evidence type="ECO:0000256" key="7">
    <source>
        <dbReference type="ARBA" id="ARBA00043224"/>
    </source>
</evidence>
<evidence type="ECO:0000313" key="12">
    <source>
        <dbReference type="EMBL" id="COU77254.1"/>
    </source>
</evidence>
<keyword evidence="2" id="KW-0662">Pyridine nucleotide biosynthesis</keyword>
<evidence type="ECO:0000313" key="10">
    <source>
        <dbReference type="EMBL" id="CFE41178.1"/>
    </source>
</evidence>
<feature type="transmembrane region" description="Helical" evidence="8">
    <location>
        <begin position="6"/>
        <end position="28"/>
    </location>
</feature>
<keyword evidence="4 10" id="KW-0378">Hydrolase</keyword>
<dbReference type="Gene3D" id="3.40.50.850">
    <property type="entry name" value="Isochorismatase-like"/>
    <property type="match status" value="1"/>
</dbReference>
<dbReference type="Pfam" id="PF00857">
    <property type="entry name" value="Isochorismatase"/>
    <property type="match status" value="1"/>
</dbReference>
<sequence>MYETVVVSTVVMHFAFIAYVLAGGFLALRWRRTMWLHVPAVIWGIGIAAKRVDCPLTWVERWARTKAAMTPLSPDGFVAHYITGVIYPAVGWPPLSWSCSRSSRRHGPYICGCRVGRQTARAVARTYGGRMRALIIVDVQNDFCEGGSLAVTGGAALARAISDYLAEAADYHHVVATKDFHIDPGDHFSGTPDYSSSWPPHCVSGTPGADFHPSLDTSAIEAVFYKGAYTGAYSGFEGVDENGTPLLNWLRQRGVDEVDVVGIATDHCVRQTAEDAVRNGLATRVLVDLTAGVSADTTVAALEEMRTASVELVCSS</sequence>
<dbReference type="EMBL" id="CSAD01000023">
    <property type="protein sequence ID" value="COU77254.1"/>
    <property type="molecule type" value="Genomic_DNA"/>
</dbReference>
<dbReference type="EC" id="3.5.1.19" evidence="6"/>
<dbReference type="PANTHER" id="PTHR11080:SF2">
    <property type="entry name" value="LD05707P"/>
    <property type="match status" value="1"/>
</dbReference>
<feature type="domain" description="Isochorismatase-like" evidence="9">
    <location>
        <begin position="133"/>
        <end position="312"/>
    </location>
</feature>
<keyword evidence="3" id="KW-0479">Metal-binding</keyword>
<evidence type="ECO:0000256" key="2">
    <source>
        <dbReference type="ARBA" id="ARBA00022642"/>
    </source>
</evidence>
<evidence type="ECO:0000313" key="13">
    <source>
        <dbReference type="Proteomes" id="UP000045842"/>
    </source>
</evidence>
<accession>A0A0T7LHZ8</accession>
<comment type="similarity">
    <text evidence="1">Belongs to the isochorismatase family.</text>
</comment>
<dbReference type="Proteomes" id="UP000048948">
    <property type="component" value="Unassembled WGS sequence"/>
</dbReference>
<evidence type="ECO:0000313" key="11">
    <source>
        <dbReference type="EMBL" id="CKR80539.1"/>
    </source>
</evidence>
<dbReference type="Pfam" id="PF10861">
    <property type="entry name" value="DUF2784"/>
    <property type="match status" value="1"/>
</dbReference>
<evidence type="ECO:0000256" key="4">
    <source>
        <dbReference type="ARBA" id="ARBA00022801"/>
    </source>
</evidence>
<dbReference type="Proteomes" id="UP000048289">
    <property type="component" value="Unassembled WGS sequence"/>
</dbReference>
<dbReference type="InterPro" id="IPR021218">
    <property type="entry name" value="DUF2784"/>
</dbReference>
<name>A0A0T7LHZ8_MYCTX</name>
<dbReference type="InterPro" id="IPR000868">
    <property type="entry name" value="Isochorismatase-like_dom"/>
</dbReference>
<organism evidence="10 14">
    <name type="scientific">Mycobacterium tuberculosis</name>
    <dbReference type="NCBI Taxonomy" id="1773"/>
    <lineage>
        <taxon>Bacteria</taxon>
        <taxon>Bacillati</taxon>
        <taxon>Actinomycetota</taxon>
        <taxon>Actinomycetes</taxon>
        <taxon>Mycobacteriales</taxon>
        <taxon>Mycobacteriaceae</taxon>
        <taxon>Mycobacterium</taxon>
        <taxon>Mycobacterium tuberculosis complex</taxon>
    </lineage>
</organism>
<evidence type="ECO:0000256" key="3">
    <source>
        <dbReference type="ARBA" id="ARBA00022723"/>
    </source>
</evidence>
<proteinExistence type="inferred from homology"/>
<dbReference type="CDD" id="cd01011">
    <property type="entry name" value="nicotinamidase"/>
    <property type="match status" value="1"/>
</dbReference>
<evidence type="ECO:0000313" key="15">
    <source>
        <dbReference type="Proteomes" id="UP000048948"/>
    </source>
</evidence>
<dbReference type="InterPro" id="IPR052347">
    <property type="entry name" value="Isochorismatase_Nicotinamidase"/>
</dbReference>
<dbReference type="GO" id="GO:0019363">
    <property type="term" value="P:pyridine nucleotide biosynthetic process"/>
    <property type="evidence" value="ECO:0007669"/>
    <property type="project" value="UniProtKB-KW"/>
</dbReference>